<gene>
    <name evidence="1" type="ORF">TNCV_1199531</name>
</gene>
<dbReference type="AlphaFoldDB" id="A0A8X6VFI1"/>
<comment type="caution">
    <text evidence="1">The sequence shown here is derived from an EMBL/GenBank/DDBJ whole genome shotgun (WGS) entry which is preliminary data.</text>
</comment>
<reference evidence="1" key="1">
    <citation type="submission" date="2020-08" db="EMBL/GenBank/DDBJ databases">
        <title>Multicomponent nature underlies the extraordinary mechanical properties of spider dragline silk.</title>
        <authorList>
            <person name="Kono N."/>
            <person name="Nakamura H."/>
            <person name="Mori M."/>
            <person name="Yoshida Y."/>
            <person name="Ohtoshi R."/>
            <person name="Malay A.D."/>
            <person name="Moran D.A.P."/>
            <person name="Tomita M."/>
            <person name="Numata K."/>
            <person name="Arakawa K."/>
        </authorList>
    </citation>
    <scope>NUCLEOTIDE SEQUENCE</scope>
</reference>
<dbReference type="Proteomes" id="UP000887159">
    <property type="component" value="Unassembled WGS sequence"/>
</dbReference>
<evidence type="ECO:0000313" key="2">
    <source>
        <dbReference type="Proteomes" id="UP000887159"/>
    </source>
</evidence>
<dbReference type="GO" id="GO:0003676">
    <property type="term" value="F:nucleic acid binding"/>
    <property type="evidence" value="ECO:0007669"/>
    <property type="project" value="InterPro"/>
</dbReference>
<accession>A0A8X6VFI1</accession>
<keyword evidence="2" id="KW-1185">Reference proteome</keyword>
<name>A0A8X6VFI1_TRICX</name>
<organism evidence="1 2">
    <name type="scientific">Trichonephila clavipes</name>
    <name type="common">Golden silk orbweaver</name>
    <name type="synonym">Nephila clavipes</name>
    <dbReference type="NCBI Taxonomy" id="2585209"/>
    <lineage>
        <taxon>Eukaryota</taxon>
        <taxon>Metazoa</taxon>
        <taxon>Ecdysozoa</taxon>
        <taxon>Arthropoda</taxon>
        <taxon>Chelicerata</taxon>
        <taxon>Arachnida</taxon>
        <taxon>Araneae</taxon>
        <taxon>Araneomorphae</taxon>
        <taxon>Entelegynae</taxon>
        <taxon>Araneoidea</taxon>
        <taxon>Nephilidae</taxon>
        <taxon>Trichonephila</taxon>
    </lineage>
</organism>
<proteinExistence type="predicted"/>
<dbReference type="Gene3D" id="3.30.420.10">
    <property type="entry name" value="Ribonuclease H-like superfamily/Ribonuclease H"/>
    <property type="match status" value="1"/>
</dbReference>
<dbReference type="EMBL" id="BMAU01021243">
    <property type="protein sequence ID" value="GFY04175.1"/>
    <property type="molecule type" value="Genomic_DNA"/>
</dbReference>
<protein>
    <submittedName>
        <fullName evidence="1">Transposable element Tc1 transposase</fullName>
    </submittedName>
</protein>
<sequence length="126" mass="14822">MSKFLLHCDSGYLPTTEKNDWRRIPAHYEPLPEFEAVFSDESLFQLCPDDHRRRIWRRPGLRADPAFTIVCRTGPQPEVMVWSAVSFDCWISLVVIRDLLTAQRFIDDILRIVLLPFILQYLGLIF</sequence>
<evidence type="ECO:0000313" key="1">
    <source>
        <dbReference type="EMBL" id="GFY04175.1"/>
    </source>
</evidence>
<dbReference type="InterPro" id="IPR036397">
    <property type="entry name" value="RNaseH_sf"/>
</dbReference>